<dbReference type="Proteomes" id="UP001431209">
    <property type="component" value="Unassembled WGS sequence"/>
</dbReference>
<evidence type="ECO:0000313" key="2">
    <source>
        <dbReference type="EMBL" id="KAL0477452.1"/>
    </source>
</evidence>
<feature type="region of interest" description="Disordered" evidence="1">
    <location>
        <begin position="44"/>
        <end position="123"/>
    </location>
</feature>
<reference evidence="2 3" key="1">
    <citation type="submission" date="2024-03" db="EMBL/GenBank/DDBJ databases">
        <title>The Acrasis kona genome and developmental transcriptomes reveal deep origins of eukaryotic multicellular pathways.</title>
        <authorList>
            <person name="Sheikh S."/>
            <person name="Fu C.-J."/>
            <person name="Brown M.W."/>
            <person name="Baldauf S.L."/>
        </authorList>
    </citation>
    <scope>NUCLEOTIDE SEQUENCE [LARGE SCALE GENOMIC DNA]</scope>
    <source>
        <strain evidence="2 3">ATCC MYA-3509</strain>
    </source>
</reference>
<protein>
    <submittedName>
        <fullName evidence="2">Uncharacterized protein</fullName>
    </submittedName>
</protein>
<evidence type="ECO:0000256" key="1">
    <source>
        <dbReference type="SAM" id="MobiDB-lite"/>
    </source>
</evidence>
<keyword evidence="3" id="KW-1185">Reference proteome</keyword>
<sequence>MGNNSNKGIAERKPKELPGAEQVAALKNRRKTFIEKQGEDVQTVKVDISSPDKHRVHPSAMTPRDRAKSIRLPVESVEKLTSPDGSSPRAKSVSPSKRAGTLTTETSSKAQKLARSKSVVEPS</sequence>
<proteinExistence type="predicted"/>
<comment type="caution">
    <text evidence="2">The sequence shown here is derived from an EMBL/GenBank/DDBJ whole genome shotgun (WGS) entry which is preliminary data.</text>
</comment>
<dbReference type="AlphaFoldDB" id="A0AAW2YJT2"/>
<feature type="region of interest" description="Disordered" evidence="1">
    <location>
        <begin position="1"/>
        <end position="21"/>
    </location>
</feature>
<feature type="compositionally biased region" description="Polar residues" evidence="1">
    <location>
        <begin position="101"/>
        <end position="110"/>
    </location>
</feature>
<feature type="compositionally biased region" description="Basic and acidic residues" evidence="1">
    <location>
        <begin position="9"/>
        <end position="18"/>
    </location>
</feature>
<accession>A0AAW2YJT2</accession>
<gene>
    <name evidence="2" type="ORF">AKO1_005721</name>
</gene>
<organism evidence="2 3">
    <name type="scientific">Acrasis kona</name>
    <dbReference type="NCBI Taxonomy" id="1008807"/>
    <lineage>
        <taxon>Eukaryota</taxon>
        <taxon>Discoba</taxon>
        <taxon>Heterolobosea</taxon>
        <taxon>Tetramitia</taxon>
        <taxon>Eutetramitia</taxon>
        <taxon>Acrasidae</taxon>
        <taxon>Acrasis</taxon>
    </lineage>
</organism>
<name>A0AAW2YJT2_9EUKA</name>
<dbReference type="EMBL" id="JAOPGA020000178">
    <property type="protein sequence ID" value="KAL0477452.1"/>
    <property type="molecule type" value="Genomic_DNA"/>
</dbReference>
<evidence type="ECO:0000313" key="3">
    <source>
        <dbReference type="Proteomes" id="UP001431209"/>
    </source>
</evidence>